<feature type="transmembrane region" description="Helical" evidence="2">
    <location>
        <begin position="83"/>
        <end position="101"/>
    </location>
</feature>
<name>A0ABD2Y977_9GENT</name>
<keyword evidence="2" id="KW-1133">Transmembrane helix</keyword>
<dbReference type="EMBL" id="JBJUIK010000015">
    <property type="protein sequence ID" value="KAL3502427.1"/>
    <property type="molecule type" value="Genomic_DNA"/>
</dbReference>
<dbReference type="Proteomes" id="UP001630127">
    <property type="component" value="Unassembled WGS sequence"/>
</dbReference>
<evidence type="ECO:0000313" key="4">
    <source>
        <dbReference type="Proteomes" id="UP001630127"/>
    </source>
</evidence>
<keyword evidence="2" id="KW-0472">Membrane</keyword>
<keyword evidence="4" id="KW-1185">Reference proteome</keyword>
<comment type="similarity">
    <text evidence="1">Belongs to the multi antimicrobial extrusion (MATE) (TC 2.A.66.1) family.</text>
</comment>
<evidence type="ECO:0000256" key="1">
    <source>
        <dbReference type="ARBA" id="ARBA00010199"/>
    </source>
</evidence>
<evidence type="ECO:0000256" key="2">
    <source>
        <dbReference type="SAM" id="Phobius"/>
    </source>
</evidence>
<gene>
    <name evidence="3" type="ORF">ACH5RR_036876</name>
</gene>
<evidence type="ECO:0008006" key="5">
    <source>
        <dbReference type="Google" id="ProtNLM"/>
    </source>
</evidence>
<reference evidence="3 4" key="1">
    <citation type="submission" date="2024-11" db="EMBL/GenBank/DDBJ databases">
        <title>A near-complete genome assembly of Cinchona calisaya.</title>
        <authorList>
            <person name="Lian D.C."/>
            <person name="Zhao X.W."/>
            <person name="Wei L."/>
        </authorList>
    </citation>
    <scope>NUCLEOTIDE SEQUENCE [LARGE SCALE GENOMIC DNA]</scope>
    <source>
        <tissue evidence="3">Nenye</tissue>
    </source>
</reference>
<sequence length="168" mass="18263">MLKDHDAQVMLSACILSRRVGKNDASILEEDNGSKIVMDVVSAFLTRPKALKFVWGMASAVQTVCGQVYGAKRNAAMGIIGQRAIVLHLGASVILTFLYWYSGAFLEAIGKSHSIAEQGQVFARGLRLQLYAFAKNCPTQRFLQAQNIVNCWHVSCARSADLAGSLCP</sequence>
<keyword evidence="2" id="KW-0812">Transmembrane</keyword>
<comment type="caution">
    <text evidence="3">The sequence shown here is derived from an EMBL/GenBank/DDBJ whole genome shotgun (WGS) entry which is preliminary data.</text>
</comment>
<dbReference type="AlphaFoldDB" id="A0ABD2Y977"/>
<organism evidence="3 4">
    <name type="scientific">Cinchona calisaya</name>
    <dbReference type="NCBI Taxonomy" id="153742"/>
    <lineage>
        <taxon>Eukaryota</taxon>
        <taxon>Viridiplantae</taxon>
        <taxon>Streptophyta</taxon>
        <taxon>Embryophyta</taxon>
        <taxon>Tracheophyta</taxon>
        <taxon>Spermatophyta</taxon>
        <taxon>Magnoliopsida</taxon>
        <taxon>eudicotyledons</taxon>
        <taxon>Gunneridae</taxon>
        <taxon>Pentapetalae</taxon>
        <taxon>asterids</taxon>
        <taxon>lamiids</taxon>
        <taxon>Gentianales</taxon>
        <taxon>Rubiaceae</taxon>
        <taxon>Cinchonoideae</taxon>
        <taxon>Cinchoneae</taxon>
        <taxon>Cinchona</taxon>
    </lineage>
</organism>
<dbReference type="PANTHER" id="PTHR11206">
    <property type="entry name" value="MULTIDRUG RESISTANCE PROTEIN"/>
    <property type="match status" value="1"/>
</dbReference>
<accession>A0ABD2Y977</accession>
<evidence type="ECO:0000313" key="3">
    <source>
        <dbReference type="EMBL" id="KAL3502427.1"/>
    </source>
</evidence>
<dbReference type="InterPro" id="IPR002528">
    <property type="entry name" value="MATE_fam"/>
</dbReference>
<protein>
    <recommendedName>
        <fullName evidence="5">ABC transmembrane type-1 domain-containing protein</fullName>
    </recommendedName>
</protein>
<proteinExistence type="inferred from homology"/>
<dbReference type="Pfam" id="PF01554">
    <property type="entry name" value="MatE"/>
    <property type="match status" value="1"/>
</dbReference>